<accession>A0A087UN04</accession>
<feature type="compositionally biased region" description="Acidic residues" evidence="7">
    <location>
        <begin position="11"/>
        <end position="20"/>
    </location>
</feature>
<dbReference type="AlphaFoldDB" id="A0A087UN04"/>
<dbReference type="Gene3D" id="1.20.5.1500">
    <property type="match status" value="1"/>
</dbReference>
<evidence type="ECO:0000256" key="5">
    <source>
        <dbReference type="ARBA" id="ARBA00023242"/>
    </source>
</evidence>
<feature type="compositionally biased region" description="Basic and acidic residues" evidence="7">
    <location>
        <begin position="1"/>
        <end position="10"/>
    </location>
</feature>
<dbReference type="EMBL" id="KK120653">
    <property type="protein sequence ID" value="KFM78743.1"/>
    <property type="molecule type" value="Genomic_DNA"/>
</dbReference>
<feature type="region of interest" description="Disordered" evidence="7">
    <location>
        <begin position="185"/>
        <end position="207"/>
    </location>
</feature>
<comment type="similarity">
    <text evidence="6">Belongs to the BRMS1 family.</text>
</comment>
<feature type="region of interest" description="Disordered" evidence="7">
    <location>
        <begin position="1"/>
        <end position="55"/>
    </location>
</feature>
<dbReference type="Pfam" id="PF08598">
    <property type="entry name" value="Sds3"/>
    <property type="match status" value="1"/>
</dbReference>
<feature type="compositionally biased region" description="Basic residues" evidence="7">
    <location>
        <begin position="197"/>
        <end position="207"/>
    </location>
</feature>
<feature type="non-terminal residue" evidence="8">
    <location>
        <position position="207"/>
    </location>
</feature>
<evidence type="ECO:0000256" key="6">
    <source>
        <dbReference type="ARBA" id="ARBA00038256"/>
    </source>
</evidence>
<dbReference type="FunFam" id="1.20.5.1500:FF:000002">
    <property type="entry name" value="breast cancer metastasis-suppressor 1-like protein-A"/>
    <property type="match status" value="1"/>
</dbReference>
<keyword evidence="4" id="KW-0804">Transcription</keyword>
<dbReference type="OMA" id="NFCREFE"/>
<comment type="subcellular location">
    <subcellularLocation>
        <location evidence="1">Nucleus</location>
    </subcellularLocation>
</comment>
<dbReference type="OrthoDB" id="20886at2759"/>
<evidence type="ECO:0000313" key="9">
    <source>
        <dbReference type="Proteomes" id="UP000054359"/>
    </source>
</evidence>
<organism evidence="8 9">
    <name type="scientific">Stegodyphus mimosarum</name>
    <name type="common">African social velvet spider</name>
    <dbReference type="NCBI Taxonomy" id="407821"/>
    <lineage>
        <taxon>Eukaryota</taxon>
        <taxon>Metazoa</taxon>
        <taxon>Ecdysozoa</taxon>
        <taxon>Arthropoda</taxon>
        <taxon>Chelicerata</taxon>
        <taxon>Arachnida</taxon>
        <taxon>Araneae</taxon>
        <taxon>Araneomorphae</taxon>
        <taxon>Entelegynae</taxon>
        <taxon>Eresoidea</taxon>
        <taxon>Eresidae</taxon>
        <taxon>Stegodyphus</taxon>
    </lineage>
</organism>
<dbReference type="GO" id="GO:0005654">
    <property type="term" value="C:nucleoplasm"/>
    <property type="evidence" value="ECO:0007669"/>
    <property type="project" value="UniProtKB-ARBA"/>
</dbReference>
<feature type="compositionally biased region" description="Acidic residues" evidence="7">
    <location>
        <begin position="38"/>
        <end position="50"/>
    </location>
</feature>
<keyword evidence="3" id="KW-0805">Transcription regulation</keyword>
<gene>
    <name evidence="8" type="ORF">X975_00502</name>
</gene>
<dbReference type="PANTHER" id="PTHR21964">
    <property type="entry name" value="BREAST CANCER METASTASIS-SUPPRESSOR 1"/>
    <property type="match status" value="1"/>
</dbReference>
<evidence type="ECO:0000256" key="7">
    <source>
        <dbReference type="SAM" id="MobiDB-lite"/>
    </source>
</evidence>
<proteinExistence type="inferred from homology"/>
<evidence type="ECO:0000313" key="8">
    <source>
        <dbReference type="EMBL" id="KFM78743.1"/>
    </source>
</evidence>
<sequence>MPGVKSIHESDNEDLDQETAESEKTSNDESDSTSGSGLDDDDSSEMDEEDCERRRNECLAQMAELEKQFVHMKEQLYEERNSQVELRLELVKEGTAHEYTQPLEELQQNLKNRLEVAEILKRFKLDNINNISQSEIQAAKQNLESEKSLLWDSIKSDLEEKIRRLEEDRNSIDITSDLWNEQVNHRKNKRKADPHCLGKRKKPVTVT</sequence>
<dbReference type="Proteomes" id="UP000054359">
    <property type="component" value="Unassembled WGS sequence"/>
</dbReference>
<evidence type="ECO:0000256" key="1">
    <source>
        <dbReference type="ARBA" id="ARBA00004123"/>
    </source>
</evidence>
<evidence type="ECO:0000256" key="4">
    <source>
        <dbReference type="ARBA" id="ARBA00023163"/>
    </source>
</evidence>
<dbReference type="InterPro" id="IPR013907">
    <property type="entry name" value="Sds3"/>
</dbReference>
<protein>
    <submittedName>
        <fullName evidence="8">Breast cancer metastasis-suppressor 1-like protein-A</fullName>
    </submittedName>
</protein>
<evidence type="ECO:0000256" key="2">
    <source>
        <dbReference type="ARBA" id="ARBA00022491"/>
    </source>
</evidence>
<reference evidence="8 9" key="1">
    <citation type="submission" date="2013-11" db="EMBL/GenBank/DDBJ databases">
        <title>Genome sequencing of Stegodyphus mimosarum.</title>
        <authorList>
            <person name="Bechsgaard J."/>
        </authorList>
    </citation>
    <scope>NUCLEOTIDE SEQUENCE [LARGE SCALE GENOMIC DNA]</scope>
</reference>
<dbReference type="SMART" id="SM01401">
    <property type="entry name" value="Sds3"/>
    <property type="match status" value="1"/>
</dbReference>
<keyword evidence="5" id="KW-0539">Nucleus</keyword>
<name>A0A087UN04_STEMI</name>
<keyword evidence="9" id="KW-1185">Reference proteome</keyword>
<keyword evidence="2" id="KW-0678">Repressor</keyword>
<evidence type="ECO:0000256" key="3">
    <source>
        <dbReference type="ARBA" id="ARBA00023015"/>
    </source>
</evidence>
<dbReference type="GO" id="GO:0010468">
    <property type="term" value="P:regulation of gene expression"/>
    <property type="evidence" value="ECO:0007669"/>
    <property type="project" value="UniProtKB-ARBA"/>
</dbReference>
<dbReference type="STRING" id="407821.A0A087UN04"/>